<evidence type="ECO:0000256" key="2">
    <source>
        <dbReference type="ARBA" id="ARBA00022603"/>
    </source>
</evidence>
<dbReference type="PROSITE" id="PS51332">
    <property type="entry name" value="B12_BINDING"/>
    <property type="match status" value="1"/>
</dbReference>
<dbReference type="GO" id="GO:0051539">
    <property type="term" value="F:4 iron, 4 sulfur cluster binding"/>
    <property type="evidence" value="ECO:0007669"/>
    <property type="project" value="UniProtKB-KW"/>
</dbReference>
<evidence type="ECO:0000256" key="4">
    <source>
        <dbReference type="ARBA" id="ARBA00022691"/>
    </source>
</evidence>
<protein>
    <submittedName>
        <fullName evidence="10">Fe-S oxidoreductase</fullName>
    </submittedName>
</protein>
<evidence type="ECO:0000256" key="5">
    <source>
        <dbReference type="ARBA" id="ARBA00022723"/>
    </source>
</evidence>
<name>A0A286TXW1_9BACT</name>
<keyword evidence="7" id="KW-0411">Iron-sulfur</keyword>
<dbReference type="CDD" id="cd01335">
    <property type="entry name" value="Radical_SAM"/>
    <property type="match status" value="1"/>
</dbReference>
<dbReference type="AlphaFoldDB" id="A0A286TXW1"/>
<dbReference type="GO" id="GO:0046872">
    <property type="term" value="F:metal ion binding"/>
    <property type="evidence" value="ECO:0007669"/>
    <property type="project" value="UniProtKB-KW"/>
</dbReference>
<dbReference type="PANTHER" id="PTHR43409:SF7">
    <property type="entry name" value="BLL1977 PROTEIN"/>
    <property type="match status" value="1"/>
</dbReference>
<dbReference type="GO" id="GO:0031419">
    <property type="term" value="F:cobalamin binding"/>
    <property type="evidence" value="ECO:0007669"/>
    <property type="project" value="InterPro"/>
</dbReference>
<keyword evidence="3" id="KW-0808">Transferase</keyword>
<gene>
    <name evidence="10" type="ORF">SCALIN_C13_0239</name>
</gene>
<keyword evidence="11" id="KW-1185">Reference proteome</keyword>
<dbReference type="Proteomes" id="UP000218542">
    <property type="component" value="Unassembled WGS sequence"/>
</dbReference>
<dbReference type="InterPro" id="IPR051198">
    <property type="entry name" value="BchE-like"/>
</dbReference>
<dbReference type="SFLD" id="SFLDG01123">
    <property type="entry name" value="methyltransferase_(Class_B)"/>
    <property type="match status" value="1"/>
</dbReference>
<organism evidence="10 11">
    <name type="scientific">Candidatus Scalindua japonica</name>
    <dbReference type="NCBI Taxonomy" id="1284222"/>
    <lineage>
        <taxon>Bacteria</taxon>
        <taxon>Pseudomonadati</taxon>
        <taxon>Planctomycetota</taxon>
        <taxon>Candidatus Brocadiia</taxon>
        <taxon>Candidatus Brocadiales</taxon>
        <taxon>Candidatus Scalinduaceae</taxon>
        <taxon>Candidatus Scalindua</taxon>
    </lineage>
</organism>
<dbReference type="InterPro" id="IPR007197">
    <property type="entry name" value="rSAM"/>
</dbReference>
<feature type="domain" description="B12-binding" evidence="8">
    <location>
        <begin position="13"/>
        <end position="146"/>
    </location>
</feature>
<evidence type="ECO:0000256" key="3">
    <source>
        <dbReference type="ARBA" id="ARBA00022679"/>
    </source>
</evidence>
<dbReference type="InterPro" id="IPR006638">
    <property type="entry name" value="Elp3/MiaA/NifB-like_rSAM"/>
</dbReference>
<evidence type="ECO:0000259" key="8">
    <source>
        <dbReference type="PROSITE" id="PS51332"/>
    </source>
</evidence>
<evidence type="ECO:0000313" key="11">
    <source>
        <dbReference type="Proteomes" id="UP000218542"/>
    </source>
</evidence>
<dbReference type="SFLD" id="SFLDF00415">
    <property type="entry name" value="ladderane_biosynthesis"/>
    <property type="match status" value="1"/>
</dbReference>
<comment type="caution">
    <text evidence="10">The sequence shown here is derived from an EMBL/GenBank/DDBJ whole genome shotgun (WGS) entry which is preliminary data.</text>
</comment>
<dbReference type="InterPro" id="IPR058240">
    <property type="entry name" value="rSAM_sf"/>
</dbReference>
<dbReference type="GO" id="GO:0003824">
    <property type="term" value="F:catalytic activity"/>
    <property type="evidence" value="ECO:0007669"/>
    <property type="project" value="InterPro"/>
</dbReference>
<reference evidence="11" key="1">
    <citation type="journal article" date="2017" name="Environ. Microbiol. Rep.">
        <title>Genetic Diversity of Marine Anaerobic Ammonium-Oxidizing Bacteria as Revealed by Genomic and Proteomic Analyses of 'Candidatus Scalindua japonica'.</title>
        <authorList>
            <person name="Oshiki M."/>
            <person name="Mizuto K."/>
            <person name="Kimura Z."/>
            <person name="Kindaichi T."/>
            <person name="Satoh H."/>
            <person name="Okabe S."/>
        </authorList>
    </citation>
    <scope>NUCLEOTIDE SEQUENCE [LARGE SCALE GENOMIC DNA]</scope>
    <source>
        <strain evidence="11">husup-a2</strain>
    </source>
</reference>
<keyword evidence="6" id="KW-0408">Iron</keyword>
<dbReference type="SUPFAM" id="SSF102114">
    <property type="entry name" value="Radical SAM enzymes"/>
    <property type="match status" value="1"/>
</dbReference>
<keyword evidence="5" id="KW-0479">Metal-binding</keyword>
<sequence>MKGANLKKIILINPHPIGNVGEENVSVLNQMPVNLGYLKALTPDDWEVDIIDETQELAVDEKGENVCFDKTNVVLVGITSVSYQANRAYQIATACKKNGIPVIMGGVHATSYPEEAAQYVDSVVIREAVPIWEEIISDFENNELKPTYDGGLTPMETYKGLLPDRKFLTDKYKYRYSGIITTAGCPFSCEFCSVPQFQGRKYRERPIDDVLNELEAIKGQYRGLILTDENFYGHSKKSYERVRNLFKGMVDRKIYQNWFGFTSLNIYQDDETLEYMAKSGCVGVLIGIESINEDALKSMNKGVNLRITIEKYREAVANIRKHGLAVWGTMVFGNDNDTPDTFKDVVDFILDAKIDIMTCGLLCPFINTPLQKRLDDDNRLFRTNFPEDWIYYTSHHLTYVLSKLTLQEFIDGIEYVYNNIYSTDVIRKKFREAKDELNNLNAAMFAFRVNLDWQEVYKHLLENLRELQASGDYERAVERYESQKAKTNPDMADMKT</sequence>
<dbReference type="Gene3D" id="3.40.50.280">
    <property type="entry name" value="Cobalamin-binding domain"/>
    <property type="match status" value="1"/>
</dbReference>
<dbReference type="PROSITE" id="PS51918">
    <property type="entry name" value="RADICAL_SAM"/>
    <property type="match status" value="1"/>
</dbReference>
<dbReference type="InterPro" id="IPR023404">
    <property type="entry name" value="rSAM_horseshoe"/>
</dbReference>
<evidence type="ECO:0000256" key="7">
    <source>
        <dbReference type="ARBA" id="ARBA00023014"/>
    </source>
</evidence>
<dbReference type="InterPro" id="IPR006158">
    <property type="entry name" value="Cobalamin-bd"/>
</dbReference>
<dbReference type="SMART" id="SM00729">
    <property type="entry name" value="Elp3"/>
    <property type="match status" value="1"/>
</dbReference>
<dbReference type="SFLD" id="SFLDS00029">
    <property type="entry name" value="Radical_SAM"/>
    <property type="match status" value="1"/>
</dbReference>
<dbReference type="GO" id="GO:0005829">
    <property type="term" value="C:cytosol"/>
    <property type="evidence" value="ECO:0007669"/>
    <property type="project" value="TreeGrafter"/>
</dbReference>
<dbReference type="Pfam" id="PF02310">
    <property type="entry name" value="B12-binding"/>
    <property type="match status" value="1"/>
</dbReference>
<dbReference type="PANTHER" id="PTHR43409">
    <property type="entry name" value="ANAEROBIC MAGNESIUM-PROTOPORPHYRIN IX MONOMETHYL ESTER CYCLASE-RELATED"/>
    <property type="match status" value="1"/>
</dbReference>
<evidence type="ECO:0000256" key="1">
    <source>
        <dbReference type="ARBA" id="ARBA00001966"/>
    </source>
</evidence>
<comment type="cofactor">
    <cofactor evidence="1">
        <name>[4Fe-4S] cluster</name>
        <dbReference type="ChEBI" id="CHEBI:49883"/>
    </cofactor>
</comment>
<proteinExistence type="predicted"/>
<feature type="domain" description="Radical SAM core" evidence="9">
    <location>
        <begin position="170"/>
        <end position="402"/>
    </location>
</feature>
<keyword evidence="2" id="KW-0489">Methyltransferase</keyword>
<dbReference type="EMBL" id="BAOS01000013">
    <property type="protein sequence ID" value="GAX60722.1"/>
    <property type="molecule type" value="Genomic_DNA"/>
</dbReference>
<keyword evidence="4" id="KW-0949">S-adenosyl-L-methionine</keyword>
<dbReference type="SFLD" id="SFLDG01082">
    <property type="entry name" value="B12-binding_domain_containing"/>
    <property type="match status" value="1"/>
</dbReference>
<evidence type="ECO:0000256" key="6">
    <source>
        <dbReference type="ARBA" id="ARBA00023004"/>
    </source>
</evidence>
<evidence type="ECO:0000259" key="9">
    <source>
        <dbReference type="PROSITE" id="PS51918"/>
    </source>
</evidence>
<evidence type="ECO:0000313" key="10">
    <source>
        <dbReference type="EMBL" id="GAX60722.1"/>
    </source>
</evidence>
<dbReference type="Gene3D" id="3.80.30.20">
    <property type="entry name" value="tm_1862 like domain"/>
    <property type="match status" value="1"/>
</dbReference>
<dbReference type="InterPro" id="IPR034466">
    <property type="entry name" value="Methyltransferase_Class_B"/>
</dbReference>
<accession>A0A286TXW1</accession>
<dbReference type="Pfam" id="PF04055">
    <property type="entry name" value="Radical_SAM"/>
    <property type="match status" value="1"/>
</dbReference>